<evidence type="ECO:0000256" key="5">
    <source>
        <dbReference type="ARBA" id="ARBA00012827"/>
    </source>
</evidence>
<dbReference type="FunFam" id="2.40.30.20:FF:000004">
    <property type="entry name" value="Riboflavin synthase, alpha subunit"/>
    <property type="match status" value="1"/>
</dbReference>
<dbReference type="PIRSF" id="PIRSF000498">
    <property type="entry name" value="Riboflavin_syn_A"/>
    <property type="match status" value="1"/>
</dbReference>
<dbReference type="PANTHER" id="PTHR21098">
    <property type="entry name" value="RIBOFLAVIN SYNTHASE ALPHA CHAIN"/>
    <property type="match status" value="1"/>
</dbReference>
<evidence type="ECO:0000256" key="9">
    <source>
        <dbReference type="ARBA" id="ARBA00022737"/>
    </source>
</evidence>
<dbReference type="AlphaFoldDB" id="A0A0D9AE25"/>
<dbReference type="Proteomes" id="UP000032487">
    <property type="component" value="Unassembled WGS sequence"/>
</dbReference>
<dbReference type="InterPro" id="IPR017938">
    <property type="entry name" value="Riboflavin_synthase-like_b-brl"/>
</dbReference>
<name>A0A0D9AE25_STUST</name>
<dbReference type="Pfam" id="PF00677">
    <property type="entry name" value="Lum_binding"/>
    <property type="match status" value="2"/>
</dbReference>
<comment type="pathway">
    <text evidence="3">Cofactor biosynthesis; riboflavin biosynthesis; riboflavin from 2-hydroxy-3-oxobutyl phosphate and 5-amino-6-(D-ribitylamino)uracil: step 2/2.</text>
</comment>
<dbReference type="PROSITE" id="PS51177">
    <property type="entry name" value="LUMAZINE_BIND"/>
    <property type="match status" value="2"/>
</dbReference>
<dbReference type="GO" id="GO:0004746">
    <property type="term" value="F:riboflavin synthase activity"/>
    <property type="evidence" value="ECO:0007669"/>
    <property type="project" value="UniProtKB-UniRule"/>
</dbReference>
<accession>A0A0D9AE25</accession>
<dbReference type="OrthoDB" id="9788537at2"/>
<feature type="domain" description="Lumazine-binding" evidence="12">
    <location>
        <begin position="1"/>
        <end position="97"/>
    </location>
</feature>
<evidence type="ECO:0000256" key="3">
    <source>
        <dbReference type="ARBA" id="ARBA00004887"/>
    </source>
</evidence>
<evidence type="ECO:0000313" key="14">
    <source>
        <dbReference type="Proteomes" id="UP000032487"/>
    </source>
</evidence>
<evidence type="ECO:0000313" key="13">
    <source>
        <dbReference type="EMBL" id="KJH79235.1"/>
    </source>
</evidence>
<organism evidence="13 14">
    <name type="scientific">Stutzerimonas stutzeri</name>
    <name type="common">Pseudomonas stutzeri</name>
    <dbReference type="NCBI Taxonomy" id="316"/>
    <lineage>
        <taxon>Bacteria</taxon>
        <taxon>Pseudomonadati</taxon>
        <taxon>Pseudomonadota</taxon>
        <taxon>Gammaproteobacteria</taxon>
        <taxon>Pseudomonadales</taxon>
        <taxon>Pseudomonadaceae</taxon>
        <taxon>Stutzerimonas</taxon>
    </lineage>
</organism>
<comment type="caution">
    <text evidence="13">The sequence shown here is derived from an EMBL/GenBank/DDBJ whole genome shotgun (WGS) entry which is preliminary data.</text>
</comment>
<keyword evidence="7" id="KW-0686">Riboflavin biosynthesis</keyword>
<evidence type="ECO:0000256" key="7">
    <source>
        <dbReference type="ARBA" id="ARBA00022619"/>
    </source>
</evidence>
<dbReference type="GO" id="GO:0009231">
    <property type="term" value="P:riboflavin biosynthetic process"/>
    <property type="evidence" value="ECO:0007669"/>
    <property type="project" value="UniProtKB-KW"/>
</dbReference>
<dbReference type="Gene3D" id="2.40.30.20">
    <property type="match status" value="2"/>
</dbReference>
<dbReference type="EC" id="2.5.1.9" evidence="5 10"/>
<evidence type="ECO:0000256" key="2">
    <source>
        <dbReference type="ARBA" id="ARBA00002803"/>
    </source>
</evidence>
<protein>
    <recommendedName>
        <fullName evidence="6 10">Riboflavin synthase</fullName>
        <ecNumber evidence="5 10">2.5.1.9</ecNumber>
    </recommendedName>
</protein>
<evidence type="ECO:0000256" key="8">
    <source>
        <dbReference type="ARBA" id="ARBA00022679"/>
    </source>
</evidence>
<comment type="function">
    <text evidence="2">Catalyzes the dismutation of two molecules of 6,7-dimethyl-8-ribityllumazine, resulting in the formation of riboflavin and 5-amino-6-(D-ribitylamino)uracil.</text>
</comment>
<proteinExistence type="predicted"/>
<dbReference type="NCBIfam" id="NF009566">
    <property type="entry name" value="PRK13020.1"/>
    <property type="match status" value="1"/>
</dbReference>
<dbReference type="NCBIfam" id="NF006767">
    <property type="entry name" value="PRK09289.1"/>
    <property type="match status" value="1"/>
</dbReference>
<dbReference type="PATRIC" id="fig|316.101.peg.2595"/>
<feature type="repeat" description="Lumazine-binding" evidence="11">
    <location>
        <begin position="1"/>
        <end position="97"/>
    </location>
</feature>
<dbReference type="InterPro" id="IPR026017">
    <property type="entry name" value="Lumazine-bd_dom"/>
</dbReference>
<comment type="catalytic activity">
    <reaction evidence="1">
        <text>2 6,7-dimethyl-8-(1-D-ribityl)lumazine + H(+) = 5-amino-6-(D-ribitylamino)uracil + riboflavin</text>
        <dbReference type="Rhea" id="RHEA:20772"/>
        <dbReference type="ChEBI" id="CHEBI:15378"/>
        <dbReference type="ChEBI" id="CHEBI:15934"/>
        <dbReference type="ChEBI" id="CHEBI:57986"/>
        <dbReference type="ChEBI" id="CHEBI:58201"/>
        <dbReference type="EC" id="2.5.1.9"/>
    </reaction>
</comment>
<dbReference type="SUPFAM" id="SSF63380">
    <property type="entry name" value="Riboflavin synthase domain-like"/>
    <property type="match status" value="2"/>
</dbReference>
<dbReference type="InterPro" id="IPR023366">
    <property type="entry name" value="ATP_synth_asu-like_sf"/>
</dbReference>
<dbReference type="PANTHER" id="PTHR21098:SF12">
    <property type="entry name" value="RIBOFLAVIN SYNTHASE"/>
    <property type="match status" value="1"/>
</dbReference>
<evidence type="ECO:0000256" key="1">
    <source>
        <dbReference type="ARBA" id="ARBA00000968"/>
    </source>
</evidence>
<gene>
    <name evidence="13" type="ORF">UF78_18815</name>
</gene>
<dbReference type="FunFam" id="2.40.30.20:FF:000003">
    <property type="entry name" value="Riboflavin synthase, alpha subunit"/>
    <property type="match status" value="1"/>
</dbReference>
<dbReference type="NCBIfam" id="TIGR00187">
    <property type="entry name" value="ribE"/>
    <property type="match status" value="1"/>
</dbReference>
<feature type="domain" description="Lumazine-binding" evidence="12">
    <location>
        <begin position="98"/>
        <end position="194"/>
    </location>
</feature>
<evidence type="ECO:0000259" key="12">
    <source>
        <dbReference type="PROSITE" id="PS51177"/>
    </source>
</evidence>
<dbReference type="RefSeq" id="WP_045163747.1">
    <property type="nucleotide sequence ID" value="NZ_JYHV01000037.1"/>
</dbReference>
<keyword evidence="9" id="KW-0677">Repeat</keyword>
<dbReference type="InterPro" id="IPR001783">
    <property type="entry name" value="Lumazine-bd"/>
</dbReference>
<reference evidence="13 14" key="1">
    <citation type="submission" date="2015-02" db="EMBL/GenBank/DDBJ databases">
        <title>Draft genome sequence of Pseudomonas stutzeri NT0128 isolated from wheat (Triticum turgidum) rhizosphere.</title>
        <authorList>
            <person name="Tovi N."/>
            <person name="Frenk S."/>
            <person name="Hadar Y."/>
            <person name="Minz D."/>
        </authorList>
    </citation>
    <scope>NUCLEOTIDE SEQUENCE [LARGE SCALE GENOMIC DNA]</scope>
    <source>
        <strain evidence="13 14">NT0128</strain>
    </source>
</reference>
<evidence type="ECO:0000256" key="10">
    <source>
        <dbReference type="NCBIfam" id="TIGR00187"/>
    </source>
</evidence>
<evidence type="ECO:0000256" key="6">
    <source>
        <dbReference type="ARBA" id="ARBA00013950"/>
    </source>
</evidence>
<keyword evidence="8" id="KW-0808">Transferase</keyword>
<evidence type="ECO:0000256" key="11">
    <source>
        <dbReference type="PROSITE-ProRule" id="PRU00524"/>
    </source>
</evidence>
<feature type="repeat" description="Lumazine-binding" evidence="11">
    <location>
        <begin position="98"/>
        <end position="194"/>
    </location>
</feature>
<comment type="subunit">
    <text evidence="4">Homotrimer.</text>
</comment>
<dbReference type="EMBL" id="JYHV01000037">
    <property type="protein sequence ID" value="KJH79235.1"/>
    <property type="molecule type" value="Genomic_DNA"/>
</dbReference>
<sequence>MFTGIIESIGTIRAMTPKGGDVRVLVETGKLDLSDVKLGDSIAVNGVCLTAVELPGDGFWADVSRETLARTAFVDLKAGSRVNLEKALTPTSRLGGHLVSGHVDGVGEVVAREENARAVQFRIRAPRELAKYIALKGSITVDGTSLTVNAVSGAEFELTIVPHTLTETIMVDYRPGRQVNLEVDLLARYLERLLLGDKAAEPNASGLTESFLAEHGYLHK</sequence>
<dbReference type="CDD" id="cd00402">
    <property type="entry name" value="Riboflavin_synthase_like"/>
    <property type="match status" value="1"/>
</dbReference>
<evidence type="ECO:0000256" key="4">
    <source>
        <dbReference type="ARBA" id="ARBA00011233"/>
    </source>
</evidence>